<name>A0A9X4M5A4_9ACTN</name>
<comment type="caution">
    <text evidence="1">The sequence shown here is derived from an EMBL/GenBank/DDBJ whole genome shotgun (WGS) entry which is preliminary data.</text>
</comment>
<organism evidence="1 2">
    <name type="scientific">Speluncibacter jeojiensis</name>
    <dbReference type="NCBI Taxonomy" id="2710754"/>
    <lineage>
        <taxon>Bacteria</taxon>
        <taxon>Bacillati</taxon>
        <taxon>Actinomycetota</taxon>
        <taxon>Actinomycetes</taxon>
        <taxon>Mycobacteriales</taxon>
        <taxon>Speluncibacteraceae</taxon>
        <taxon>Speluncibacter</taxon>
    </lineage>
</organism>
<dbReference type="EMBL" id="JANRHA010000005">
    <property type="protein sequence ID" value="MDG3014746.1"/>
    <property type="molecule type" value="Genomic_DNA"/>
</dbReference>
<sequence length="162" mass="17909">MAVLGGVALVLALLLVAIGSSIEIALFADGIHRRARRRVLLWRSDTGFFTKWDEIAEVVPTEDVVVSTWVSSRNPVIILKLYPTIPPRPTPRWGPVDQIRVSAYTLASEPNALLAVLRFLTENPDQRGRIAGPEAESLLTPPPLRERFQLSRAVDKRSGGHV</sequence>
<evidence type="ECO:0000313" key="2">
    <source>
        <dbReference type="Proteomes" id="UP001152755"/>
    </source>
</evidence>
<proteinExistence type="predicted"/>
<reference evidence="1" key="1">
    <citation type="submission" date="2022-08" db="EMBL/GenBank/DDBJ databases">
        <title>Genome analysis of Corynebacteriales strain.</title>
        <authorList>
            <person name="Lee S.D."/>
        </authorList>
    </citation>
    <scope>NUCLEOTIDE SEQUENCE</scope>
    <source>
        <strain evidence="1">D3-21</strain>
    </source>
</reference>
<dbReference type="AlphaFoldDB" id="A0A9X4M5A4"/>
<gene>
    <name evidence="1" type="ORF">NVS88_09275</name>
</gene>
<dbReference type="RefSeq" id="WP_332519751.1">
    <property type="nucleotide sequence ID" value="NZ_JANRHA010000005.1"/>
</dbReference>
<keyword evidence="2" id="KW-1185">Reference proteome</keyword>
<dbReference type="Proteomes" id="UP001152755">
    <property type="component" value="Unassembled WGS sequence"/>
</dbReference>
<evidence type="ECO:0000313" key="1">
    <source>
        <dbReference type="EMBL" id="MDG3014746.1"/>
    </source>
</evidence>
<accession>A0A9X4M5A4</accession>
<protein>
    <submittedName>
        <fullName evidence="1">Uncharacterized protein</fullName>
    </submittedName>
</protein>